<evidence type="ECO:0000313" key="1">
    <source>
        <dbReference type="EMBL" id="NDL66029.1"/>
    </source>
</evidence>
<dbReference type="Proteomes" id="UP000461443">
    <property type="component" value="Unassembled WGS sequence"/>
</dbReference>
<dbReference type="RefSeq" id="WP_162368732.1">
    <property type="nucleotide sequence ID" value="NZ_WUBS01000029.1"/>
</dbReference>
<sequence>MEISSASTAYAQTQNIAIAAQKSVRSQSTQINDVQDKQLSTAESVTISGNGLLMSRLFGDTDANPPVQTQLTSTTMAMSSVNFLTNDDRDMLSDLYAQAQQQGIDLQYVDDLAHDLGDYRMFGGVEGNVNNGGMYDLSGHAQTVQFTDTDAATATSILAGEGLANSALDSGFLSYELDPGYSFGHRANFEFLQEVVNKFGEGATDAGQAFDASFTVYKSQGKNNFIVESSSEIALPSEEPDFRSVNGVFSITETGYKNGFQMVNGKVVQGVSANIPNSLNTVETDMMSMLMSKL</sequence>
<keyword evidence="2" id="KW-1185">Reference proteome</keyword>
<gene>
    <name evidence="1" type="ORF">GRH90_25215</name>
</gene>
<evidence type="ECO:0000313" key="2">
    <source>
        <dbReference type="Proteomes" id="UP000461443"/>
    </source>
</evidence>
<reference evidence="1 2" key="1">
    <citation type="submission" date="2019-12" db="EMBL/GenBank/DDBJ databases">
        <authorList>
            <person name="Lee S.D."/>
        </authorList>
    </citation>
    <scope>NUCLEOTIDE SEQUENCE [LARGE SCALE GENOMIC DNA]</scope>
    <source>
        <strain evidence="1 2">SAP-6</strain>
    </source>
</reference>
<dbReference type="AlphaFoldDB" id="A0A845SPK9"/>
<organism evidence="1 2">
    <name type="scientific">Acerihabitans arboris</name>
    <dbReference type="NCBI Taxonomy" id="2691583"/>
    <lineage>
        <taxon>Bacteria</taxon>
        <taxon>Pseudomonadati</taxon>
        <taxon>Pseudomonadota</taxon>
        <taxon>Gammaproteobacteria</taxon>
        <taxon>Enterobacterales</taxon>
        <taxon>Pectobacteriaceae</taxon>
        <taxon>Acerihabitans</taxon>
    </lineage>
</organism>
<proteinExistence type="predicted"/>
<reference evidence="1 2" key="2">
    <citation type="submission" date="2020-02" db="EMBL/GenBank/DDBJ databases">
        <title>The new genus of Enterobacteriales.</title>
        <authorList>
            <person name="Kim I.S."/>
        </authorList>
    </citation>
    <scope>NUCLEOTIDE SEQUENCE [LARGE SCALE GENOMIC DNA]</scope>
    <source>
        <strain evidence="1 2">SAP-6</strain>
    </source>
</reference>
<protein>
    <submittedName>
        <fullName evidence="1">Uncharacterized protein</fullName>
    </submittedName>
</protein>
<dbReference type="EMBL" id="WUBS01000029">
    <property type="protein sequence ID" value="NDL66029.1"/>
    <property type="molecule type" value="Genomic_DNA"/>
</dbReference>
<comment type="caution">
    <text evidence="1">The sequence shown here is derived from an EMBL/GenBank/DDBJ whole genome shotgun (WGS) entry which is preliminary data.</text>
</comment>
<name>A0A845SPK9_9GAMM</name>
<accession>A0A845SPK9</accession>